<dbReference type="Pfam" id="PF02470">
    <property type="entry name" value="MlaD"/>
    <property type="match status" value="1"/>
</dbReference>
<dbReference type="InterPro" id="IPR003399">
    <property type="entry name" value="Mce/MlaD"/>
</dbReference>
<evidence type="ECO:0000313" key="3">
    <source>
        <dbReference type="Proteomes" id="UP000886845"/>
    </source>
</evidence>
<proteinExistence type="predicted"/>
<protein>
    <submittedName>
        <fullName evidence="2">MCE family protein</fullName>
    </submittedName>
</protein>
<dbReference type="PROSITE" id="PS51257">
    <property type="entry name" value="PROKAR_LIPOPROTEIN"/>
    <property type="match status" value="1"/>
</dbReference>
<dbReference type="Proteomes" id="UP000886845">
    <property type="component" value="Unassembled WGS sequence"/>
</dbReference>
<sequence>MKPAMRHFAIGLFTLLGLLLLAAACVLFGGSDLFAKKAYFETYFESSVQGLDVGSPVKLRGVQIGAVESIGFAGATYGDRFAADRTNPQSARPLTYVRVLCSIDLNRHPDMDGDRLQGMIDHGLRANLALQGITGQVLVNLDFPRHSGLAVPAQELTVPWTPDNLYVPSTPTTLQTLLNIAQDIAANLGKSDIPEAVAALTDLARDVDRVVDEADIPKLTATFTALGASLNAQSDRLAAILEGIDAKRLGGDLQTLTDNLAHTSAALRTDLPALTQRLDGTLTRADALIAQATDALTELRADVDAPALADDLAQTLSALARTAAATEALVREIRQKPSRILFDAPLED</sequence>
<comment type="caution">
    <text evidence="2">The sequence shown here is derived from an EMBL/GenBank/DDBJ whole genome shotgun (WGS) entry which is preliminary data.</text>
</comment>
<reference evidence="2" key="2">
    <citation type="journal article" date="2021" name="PeerJ">
        <title>Extensive microbial diversity within the chicken gut microbiome revealed by metagenomics and culture.</title>
        <authorList>
            <person name="Gilroy R."/>
            <person name="Ravi A."/>
            <person name="Getino M."/>
            <person name="Pursley I."/>
            <person name="Horton D.L."/>
            <person name="Alikhan N.F."/>
            <person name="Baker D."/>
            <person name="Gharbi K."/>
            <person name="Hall N."/>
            <person name="Watson M."/>
            <person name="Adriaenssens E.M."/>
            <person name="Foster-Nyarko E."/>
            <person name="Jarju S."/>
            <person name="Secka A."/>
            <person name="Antonio M."/>
            <person name="Oren A."/>
            <person name="Chaudhuri R.R."/>
            <person name="La Ragione R."/>
            <person name="Hildebrand F."/>
            <person name="Pallen M.J."/>
        </authorList>
    </citation>
    <scope>NUCLEOTIDE SEQUENCE</scope>
    <source>
        <strain evidence="2">35461</strain>
    </source>
</reference>
<reference evidence="2" key="1">
    <citation type="submission" date="2020-10" db="EMBL/GenBank/DDBJ databases">
        <authorList>
            <person name="Gilroy R."/>
        </authorList>
    </citation>
    <scope>NUCLEOTIDE SEQUENCE</scope>
    <source>
        <strain evidence="2">35461</strain>
    </source>
</reference>
<evidence type="ECO:0000313" key="2">
    <source>
        <dbReference type="EMBL" id="HIV09627.1"/>
    </source>
</evidence>
<dbReference type="InterPro" id="IPR052336">
    <property type="entry name" value="MlaD_Phospholipid_Transporter"/>
</dbReference>
<accession>A0A9D1T2W7</accession>
<feature type="domain" description="Mce/MlaD" evidence="1">
    <location>
        <begin position="43"/>
        <end position="143"/>
    </location>
</feature>
<organism evidence="2 3">
    <name type="scientific">Candidatus Spyradenecus faecavium</name>
    <dbReference type="NCBI Taxonomy" id="2840947"/>
    <lineage>
        <taxon>Bacteria</taxon>
        <taxon>Pseudomonadati</taxon>
        <taxon>Lentisphaerota</taxon>
        <taxon>Lentisphaeria</taxon>
        <taxon>Lentisphaerales</taxon>
        <taxon>Lentisphaeraceae</taxon>
        <taxon>Lentisphaeraceae incertae sedis</taxon>
        <taxon>Candidatus Spyradenecus</taxon>
    </lineage>
</organism>
<name>A0A9D1T2W7_9BACT</name>
<dbReference type="EMBL" id="DVOR01000190">
    <property type="protein sequence ID" value="HIV09627.1"/>
    <property type="molecule type" value="Genomic_DNA"/>
</dbReference>
<evidence type="ECO:0000259" key="1">
    <source>
        <dbReference type="Pfam" id="PF02470"/>
    </source>
</evidence>
<dbReference type="AlphaFoldDB" id="A0A9D1T2W7"/>
<dbReference type="PANTHER" id="PTHR33371:SF4">
    <property type="entry name" value="INTERMEMBRANE PHOSPHOLIPID TRANSPORT SYSTEM BINDING PROTEIN MLAD"/>
    <property type="match status" value="1"/>
</dbReference>
<gene>
    <name evidence="2" type="ORF">IAC79_05910</name>
</gene>
<dbReference type="PANTHER" id="PTHR33371">
    <property type="entry name" value="INTERMEMBRANE PHOSPHOLIPID TRANSPORT SYSTEM BINDING PROTEIN MLAD-RELATED"/>
    <property type="match status" value="1"/>
</dbReference>